<sequence length="140" mass="15991">MKGASQIAPLGIRLPEELREKIKEKAKENGRSVNSEIVQMLEDALNNDAQGHDRELEIVSEAYEEHIKSLEKIINVQSLSVDLAKEQIALLKQHIKATTGFDVQKYFEKVVDYDAISKSVEETFKSEFKKKPTRFLKSED</sequence>
<dbReference type="InterPro" id="IPR010985">
    <property type="entry name" value="Ribbon_hlx_hlx"/>
</dbReference>
<dbReference type="Gene3D" id="1.10.1220.10">
    <property type="entry name" value="Met repressor-like"/>
    <property type="match status" value="1"/>
</dbReference>
<dbReference type="GO" id="GO:0003677">
    <property type="term" value="F:DNA binding"/>
    <property type="evidence" value="ECO:0007669"/>
    <property type="project" value="InterPro"/>
</dbReference>
<protein>
    <submittedName>
        <fullName evidence="2">Mnt</fullName>
    </submittedName>
</protein>
<dbReference type="GO" id="GO:0006355">
    <property type="term" value="P:regulation of DNA-templated transcription"/>
    <property type="evidence" value="ECO:0007669"/>
    <property type="project" value="InterPro"/>
</dbReference>
<dbReference type="Pfam" id="PF03869">
    <property type="entry name" value="Arc"/>
    <property type="match status" value="1"/>
</dbReference>
<proteinExistence type="predicted"/>
<feature type="domain" description="Arc-like DNA binding" evidence="1">
    <location>
        <begin position="12"/>
        <end position="47"/>
    </location>
</feature>
<accession>A0A8S5LMV8</accession>
<dbReference type="SUPFAM" id="SSF47598">
    <property type="entry name" value="Ribbon-helix-helix"/>
    <property type="match status" value="1"/>
</dbReference>
<name>A0A8S5LMV8_9CAUD</name>
<reference evidence="2" key="1">
    <citation type="journal article" date="2021" name="Proc. Natl. Acad. Sci. U.S.A.">
        <title>A Catalog of Tens of Thousands of Viruses from Human Metagenomes Reveals Hidden Associations with Chronic Diseases.</title>
        <authorList>
            <person name="Tisza M.J."/>
            <person name="Buck C.B."/>
        </authorList>
    </citation>
    <scope>NUCLEOTIDE SEQUENCE</scope>
    <source>
        <strain evidence="2">CtUyy2</strain>
    </source>
</reference>
<dbReference type="InterPro" id="IPR005569">
    <property type="entry name" value="Arc_DNA-bd_dom"/>
</dbReference>
<dbReference type="InterPro" id="IPR013321">
    <property type="entry name" value="Arc_rbn_hlx_hlx"/>
</dbReference>
<dbReference type="EMBL" id="BK015878">
    <property type="protein sequence ID" value="DAD71211.1"/>
    <property type="molecule type" value="Genomic_DNA"/>
</dbReference>
<evidence type="ECO:0000259" key="1">
    <source>
        <dbReference type="Pfam" id="PF03869"/>
    </source>
</evidence>
<organism evidence="2">
    <name type="scientific">Siphoviridae sp. ctUyy2</name>
    <dbReference type="NCBI Taxonomy" id="2827574"/>
    <lineage>
        <taxon>Viruses</taxon>
        <taxon>Duplodnaviria</taxon>
        <taxon>Heunggongvirae</taxon>
        <taxon>Uroviricota</taxon>
        <taxon>Caudoviricetes</taxon>
    </lineage>
</organism>
<evidence type="ECO:0000313" key="2">
    <source>
        <dbReference type="EMBL" id="DAD71211.1"/>
    </source>
</evidence>